<reference evidence="3" key="1">
    <citation type="submission" date="2020-10" db="EMBL/GenBank/DDBJ databases">
        <authorList>
            <person name="Castelo-Branco R."/>
            <person name="Eusebio N."/>
            <person name="Adriana R."/>
            <person name="Vieira A."/>
            <person name="Brugerolle De Fraissinette N."/>
            <person name="Rezende De Castro R."/>
            <person name="Schneider M.P."/>
            <person name="Vasconcelos V."/>
            <person name="Leao P.N."/>
        </authorList>
    </citation>
    <scope>NUCLEOTIDE SEQUENCE</scope>
    <source>
        <strain evidence="3">LEGE 11480</strain>
    </source>
</reference>
<organism evidence="3 4">
    <name type="scientific">Romeriopsis navalis LEGE 11480</name>
    <dbReference type="NCBI Taxonomy" id="2777977"/>
    <lineage>
        <taxon>Bacteria</taxon>
        <taxon>Bacillati</taxon>
        <taxon>Cyanobacteriota</taxon>
        <taxon>Cyanophyceae</taxon>
        <taxon>Leptolyngbyales</taxon>
        <taxon>Leptolyngbyaceae</taxon>
        <taxon>Romeriopsis</taxon>
        <taxon>Romeriopsis navalis</taxon>
    </lineage>
</organism>
<dbReference type="Pfam" id="PF05419">
    <property type="entry name" value="GUN4"/>
    <property type="match status" value="1"/>
</dbReference>
<protein>
    <submittedName>
        <fullName evidence="3">GUN4 domain-containing protein</fullName>
    </submittedName>
</protein>
<dbReference type="PANTHER" id="PTHR34800">
    <property type="entry name" value="TETRAPYRROLE-BINDING PROTEIN, CHLOROPLASTIC"/>
    <property type="match status" value="1"/>
</dbReference>
<dbReference type="InterPro" id="IPR043504">
    <property type="entry name" value="Peptidase_S1_PA_chymotrypsin"/>
</dbReference>
<keyword evidence="1" id="KW-0175">Coiled coil</keyword>
<dbReference type="InterPro" id="IPR037215">
    <property type="entry name" value="GUN4-like_sf"/>
</dbReference>
<evidence type="ECO:0000259" key="2">
    <source>
        <dbReference type="Pfam" id="PF05419"/>
    </source>
</evidence>
<sequence length="558" mass="64836">MLSFEECQAVIARIYQTSLNDLEHGEVALTQRKVIGTGFLVSSSYLLTCAHVVIEALGLDSESLLVKPKTPVLIDFPKNNYFPQCRATVVIWQPKRSGTNQLAVEEDIALLELDRKLLGFEPLRWAKNSVRRGAIFETYGFPQNFDTGLMARGSIVAEIAPQNRLQLQVDSQVAIVKGFSGSPLWCEQYQAIGGMIMSAEPKGLIACAISGKILFRYLNAWEQHNFFIKLLESVDWKLVKRYFQKAYLVCQQLTHASSELPEVHNPFSAIICLSFMEARSETDPVQIFAVYLLENLQEKTVQLSQENMSLRAHIQELEIFLKEHQIDAEDINIQWKEKEAELKKKDKQIQEFQRVAEQLKKIESRLKLELEHSRNELQLKNTEIEEKNEKIKLLHNTIQQQQPVINENRPTILDEYKTLQETLVRGDWEQADLETHRILMQAIGNEILSMEVPIEIEEIENIPHEDLKKVDHLWMKYSEGKFGFRKQLSIYLELIFKSDSNYRDELFDSFLNQVGWRTDDLDPSCEGHYPSYRHFVDEEIQELEIIFRRFLDHFRACA</sequence>
<comment type="caution">
    <text evidence="3">The sequence shown here is derived from an EMBL/GenBank/DDBJ whole genome shotgun (WGS) entry which is preliminary data.</text>
</comment>
<evidence type="ECO:0000313" key="3">
    <source>
        <dbReference type="EMBL" id="MBE9032243.1"/>
    </source>
</evidence>
<dbReference type="EMBL" id="JADEXQ010000095">
    <property type="protein sequence ID" value="MBE9032243.1"/>
    <property type="molecule type" value="Genomic_DNA"/>
</dbReference>
<dbReference type="Proteomes" id="UP000625316">
    <property type="component" value="Unassembled WGS sequence"/>
</dbReference>
<dbReference type="RefSeq" id="WP_264327062.1">
    <property type="nucleotide sequence ID" value="NZ_JADEXQ010000095.1"/>
</dbReference>
<dbReference type="InterPro" id="IPR009003">
    <property type="entry name" value="Peptidase_S1_PA"/>
</dbReference>
<dbReference type="InterPro" id="IPR008629">
    <property type="entry name" value="GUN4-like"/>
</dbReference>
<dbReference type="SUPFAM" id="SSF140869">
    <property type="entry name" value="GUN4-like"/>
    <property type="match status" value="1"/>
</dbReference>
<dbReference type="Pfam" id="PF13365">
    <property type="entry name" value="Trypsin_2"/>
    <property type="match status" value="1"/>
</dbReference>
<gene>
    <name evidence="3" type="ORF">IQ266_21105</name>
</gene>
<feature type="domain" description="GUN4-like" evidence="2">
    <location>
        <begin position="415"/>
        <end position="520"/>
    </location>
</feature>
<keyword evidence="4" id="KW-1185">Reference proteome</keyword>
<dbReference type="Gene3D" id="2.40.10.10">
    <property type="entry name" value="Trypsin-like serine proteases"/>
    <property type="match status" value="2"/>
</dbReference>
<name>A0A928VR46_9CYAN</name>
<proteinExistence type="predicted"/>
<feature type="coiled-coil region" evidence="1">
    <location>
        <begin position="342"/>
        <end position="397"/>
    </location>
</feature>
<dbReference type="PANTHER" id="PTHR34800:SF1">
    <property type="entry name" value="TETRAPYRROLE-BINDING PROTEIN, CHLOROPLASTIC"/>
    <property type="match status" value="1"/>
</dbReference>
<dbReference type="Gene3D" id="1.25.40.620">
    <property type="match status" value="1"/>
</dbReference>
<evidence type="ECO:0000256" key="1">
    <source>
        <dbReference type="SAM" id="Coils"/>
    </source>
</evidence>
<evidence type="ECO:0000313" key="4">
    <source>
        <dbReference type="Proteomes" id="UP000625316"/>
    </source>
</evidence>
<dbReference type="AlphaFoldDB" id="A0A928VR46"/>
<accession>A0A928VR46</accession>
<dbReference type="SUPFAM" id="SSF50494">
    <property type="entry name" value="Trypsin-like serine proteases"/>
    <property type="match status" value="1"/>
</dbReference>
<dbReference type="GO" id="GO:0046906">
    <property type="term" value="F:tetrapyrrole binding"/>
    <property type="evidence" value="ECO:0007669"/>
    <property type="project" value="TreeGrafter"/>
</dbReference>